<feature type="domain" description="Response regulatory" evidence="3">
    <location>
        <begin position="155"/>
        <end position="271"/>
    </location>
</feature>
<gene>
    <name evidence="4" type="ORF">DESUT3_02940</name>
</gene>
<accession>A0ABN6DST4</accession>
<dbReference type="InterPro" id="IPR011006">
    <property type="entry name" value="CheY-like_superfamily"/>
</dbReference>
<name>A0ABN6DST4_9BACT</name>
<dbReference type="PANTHER" id="PTHR44591">
    <property type="entry name" value="STRESS RESPONSE REGULATOR PROTEIN 1"/>
    <property type="match status" value="1"/>
</dbReference>
<feature type="modified residue" description="4-aspartylphosphate" evidence="2">
    <location>
        <position position="204"/>
    </location>
</feature>
<dbReference type="PROSITE" id="PS50110">
    <property type="entry name" value="RESPONSE_REGULATORY"/>
    <property type="match status" value="1"/>
</dbReference>
<keyword evidence="1 2" id="KW-0597">Phosphoprotein</keyword>
<dbReference type="SUPFAM" id="SSF52172">
    <property type="entry name" value="CheY-like"/>
    <property type="match status" value="1"/>
</dbReference>
<evidence type="ECO:0000313" key="5">
    <source>
        <dbReference type="Proteomes" id="UP001319827"/>
    </source>
</evidence>
<sequence>MVKRKRFGEILIEAGIITDATLQAALVRQKACGKRIGQILEETGKITEKAIAIVLARQFGLKTVKNLAARSCTREVLSLIDRETAFEHLVFPLKREHNVLFVAITNPLDLATLDSLTFRTGLKIVTLVTTPSEIQGAIRAHYDGGGGLPHQDEWTVLVVDDQEFFRTVTSVTLEKEGYAVLQAKSGLEALKLAREHSPQLILLDMIMPRMDGPQTFRELQVYQDTRRIPVIAMTARATPEQEAAVLQAGYFDFIAKPINPLRLTARVNRAIHTVYGPAPWKNGQPAGMPSELQPAGYPNLRTVTGWA</sequence>
<dbReference type="EMBL" id="AP024355">
    <property type="protein sequence ID" value="BCR03225.1"/>
    <property type="molecule type" value="Genomic_DNA"/>
</dbReference>
<evidence type="ECO:0000256" key="2">
    <source>
        <dbReference type="PROSITE-ProRule" id="PRU00169"/>
    </source>
</evidence>
<proteinExistence type="predicted"/>
<keyword evidence="5" id="KW-1185">Reference proteome</keyword>
<dbReference type="InterPro" id="IPR007831">
    <property type="entry name" value="T2SS_GspE_N"/>
</dbReference>
<dbReference type="InterPro" id="IPR050595">
    <property type="entry name" value="Bact_response_regulator"/>
</dbReference>
<reference evidence="4 5" key="1">
    <citation type="journal article" date="2016" name="C (Basel)">
        <title>Selective Growth of and Electricity Production by Marine Exoelectrogenic Bacteria in Self-Aggregated Hydrogel of Microbially Reduced Graphene Oxide.</title>
        <authorList>
            <person name="Yoshida N."/>
            <person name="Goto Y."/>
            <person name="Miyata Y."/>
        </authorList>
    </citation>
    <scope>NUCLEOTIDE SEQUENCE [LARGE SCALE GENOMIC DNA]</scope>
    <source>
        <strain evidence="4 5">NIT-T3</strain>
    </source>
</reference>
<dbReference type="InterPro" id="IPR037257">
    <property type="entry name" value="T2SS_E_N_sf"/>
</dbReference>
<evidence type="ECO:0000256" key="1">
    <source>
        <dbReference type="ARBA" id="ARBA00022553"/>
    </source>
</evidence>
<evidence type="ECO:0000259" key="3">
    <source>
        <dbReference type="PROSITE" id="PS50110"/>
    </source>
</evidence>
<dbReference type="Pfam" id="PF05157">
    <property type="entry name" value="MshEN"/>
    <property type="match status" value="1"/>
</dbReference>
<dbReference type="SUPFAM" id="SSF160246">
    <property type="entry name" value="EspE N-terminal domain-like"/>
    <property type="match status" value="1"/>
</dbReference>
<dbReference type="InterPro" id="IPR001789">
    <property type="entry name" value="Sig_transdc_resp-reg_receiver"/>
</dbReference>
<dbReference type="Proteomes" id="UP001319827">
    <property type="component" value="Chromosome"/>
</dbReference>
<reference evidence="4 5" key="2">
    <citation type="journal article" date="2021" name="Int. J. Syst. Evol. Microbiol.">
        <title>Isolation and Polyphasic Characterization of Desulfuromonas versatilis sp. Nov., an Electrogenic Bacteria Capable of Versatile Metabolism Isolated from a Graphene Oxide-Reducing Enrichment Culture.</title>
        <authorList>
            <person name="Xie L."/>
            <person name="Yoshida N."/>
            <person name="Ishii S."/>
            <person name="Meng L."/>
        </authorList>
    </citation>
    <scope>NUCLEOTIDE SEQUENCE [LARGE SCALE GENOMIC DNA]</scope>
    <source>
        <strain evidence="4 5">NIT-T3</strain>
    </source>
</reference>
<dbReference type="Pfam" id="PF00072">
    <property type="entry name" value="Response_reg"/>
    <property type="match status" value="1"/>
</dbReference>
<protein>
    <submittedName>
        <fullName evidence="4">Two-component system response regulator</fullName>
    </submittedName>
</protein>
<dbReference type="PANTHER" id="PTHR44591:SF25">
    <property type="entry name" value="CHEMOTAXIS TWO-COMPONENT RESPONSE REGULATOR"/>
    <property type="match status" value="1"/>
</dbReference>
<dbReference type="Gene3D" id="3.40.50.2300">
    <property type="match status" value="1"/>
</dbReference>
<dbReference type="Gene3D" id="3.30.300.160">
    <property type="entry name" value="Type II secretion system, protein E, N-terminal domain"/>
    <property type="match status" value="1"/>
</dbReference>
<organism evidence="4 5">
    <name type="scientific">Desulfuromonas versatilis</name>
    <dbReference type="NCBI Taxonomy" id="2802975"/>
    <lineage>
        <taxon>Bacteria</taxon>
        <taxon>Pseudomonadati</taxon>
        <taxon>Thermodesulfobacteriota</taxon>
        <taxon>Desulfuromonadia</taxon>
        <taxon>Desulfuromonadales</taxon>
        <taxon>Desulfuromonadaceae</taxon>
        <taxon>Desulfuromonas</taxon>
    </lineage>
</organism>
<dbReference type="SMART" id="SM00448">
    <property type="entry name" value="REC"/>
    <property type="match status" value="1"/>
</dbReference>
<dbReference type="RefSeq" id="WP_221250709.1">
    <property type="nucleotide sequence ID" value="NZ_AP024355.1"/>
</dbReference>
<evidence type="ECO:0000313" key="4">
    <source>
        <dbReference type="EMBL" id="BCR03225.1"/>
    </source>
</evidence>